<protein>
    <submittedName>
        <fullName evidence="1">Uncharacterized protein</fullName>
    </submittedName>
</protein>
<proteinExistence type="predicted"/>
<dbReference type="Proteomes" id="UP000319219">
    <property type="component" value="Unassembled WGS sequence"/>
</dbReference>
<accession>A0ABY3B7U9</accession>
<sequence>MILPKENRLSSDVYGLNALPHGTRNPAGDYRYGASNNVISISGDKHGSVIGTGRGTNFTDEQGENENTLRRGDCTTKGAIDNPEFGTIIRVRNTDRDIVHEFTKADNGSLPDAIIDIWKTGVEDLGLTWHSYTSFLGRYSYNF</sequence>
<evidence type="ECO:0000313" key="2">
    <source>
        <dbReference type="Proteomes" id="UP000319219"/>
    </source>
</evidence>
<dbReference type="EMBL" id="VIJZ01000004">
    <property type="protein sequence ID" value="TQR98545.1"/>
    <property type="molecule type" value="Genomic_DNA"/>
</dbReference>
<organism evidence="1 2">
    <name type="scientific">Paenibacillus ottowii</name>
    <dbReference type="NCBI Taxonomy" id="2315729"/>
    <lineage>
        <taxon>Bacteria</taxon>
        <taxon>Bacillati</taxon>
        <taxon>Bacillota</taxon>
        <taxon>Bacilli</taxon>
        <taxon>Bacillales</taxon>
        <taxon>Paenibacillaceae</taxon>
        <taxon>Paenibacillus</taxon>
    </lineage>
</organism>
<evidence type="ECO:0000313" key="1">
    <source>
        <dbReference type="EMBL" id="TQR98545.1"/>
    </source>
</evidence>
<dbReference type="RefSeq" id="WP_142612759.1">
    <property type="nucleotide sequence ID" value="NZ_VIJZ01000004.1"/>
</dbReference>
<gene>
    <name evidence="1" type="ORF">FKV70_10130</name>
</gene>
<name>A0ABY3B7U9_9BACL</name>
<keyword evidence="2" id="KW-1185">Reference proteome</keyword>
<reference evidence="1 2" key="1">
    <citation type="submission" date="2019-07" db="EMBL/GenBank/DDBJ databases">
        <title>Paenibacillus ottowii sp. nov. isolated from a fermentation system processing bovine manure.</title>
        <authorList>
            <person name="Velazquez L.F."/>
            <person name="Rajbanshi S."/>
            <person name="Guan S."/>
            <person name="Hinchee M."/>
            <person name="Welsh A."/>
        </authorList>
    </citation>
    <scope>NUCLEOTIDE SEQUENCE [LARGE SCALE GENOMIC DNA]</scope>
    <source>
        <strain evidence="1 2">MS2379</strain>
    </source>
</reference>
<comment type="caution">
    <text evidence="1">The sequence shown here is derived from an EMBL/GenBank/DDBJ whole genome shotgun (WGS) entry which is preliminary data.</text>
</comment>